<evidence type="ECO:0000256" key="4">
    <source>
        <dbReference type="ARBA" id="ARBA00022989"/>
    </source>
</evidence>
<dbReference type="Pfam" id="PF12704">
    <property type="entry name" value="MacB_PCD"/>
    <property type="match status" value="2"/>
</dbReference>
<reference evidence="9 10" key="1">
    <citation type="submission" date="2020-02" db="EMBL/GenBank/DDBJ databases">
        <title>Draft genome sequence of two Spirosoma agri KCTC 52727 and Spirosoma terrae KCTC 52035.</title>
        <authorList>
            <person name="Rojas J."/>
            <person name="Ambika Manirajan B."/>
            <person name="Suarez C."/>
            <person name="Ratering S."/>
            <person name="Schnell S."/>
        </authorList>
    </citation>
    <scope>NUCLEOTIDE SEQUENCE [LARGE SCALE GENOMIC DNA]</scope>
    <source>
        <strain evidence="9 10">KCTC 52035</strain>
    </source>
</reference>
<feature type="transmembrane region" description="Helical" evidence="6">
    <location>
        <begin position="674"/>
        <end position="697"/>
    </location>
</feature>
<evidence type="ECO:0000256" key="2">
    <source>
        <dbReference type="ARBA" id="ARBA00022475"/>
    </source>
</evidence>
<feature type="transmembrane region" description="Helical" evidence="6">
    <location>
        <begin position="764"/>
        <end position="780"/>
    </location>
</feature>
<evidence type="ECO:0000259" key="8">
    <source>
        <dbReference type="Pfam" id="PF12704"/>
    </source>
</evidence>
<feature type="domain" description="ABC3 transporter permease C-terminal" evidence="7">
    <location>
        <begin position="292"/>
        <end position="407"/>
    </location>
</feature>
<keyword evidence="10" id="KW-1185">Reference proteome</keyword>
<sequence>MIDSYFKTSRRSLIRNKLFSVINIIGLSVSMSIGLLVIAFVSDLRSYDYFHKKRATIYRILTKDDATGRPTMELATTSHKAGLMIREAIPGVEDITIIQREFSGDAKVNDETIIPIKALWADKSFFNVFTFPLLAGDSSTALREPYSLILTEKTANKLFGTTDALGKSVQFDTVAYTVTGIMKDIPKLSHLKFEALMSLTSLGEARTAVDRERMDWAGIYGNFVYLTIPENRNLQTIQKTLDRLSATENQKLKNRKITLSLQPLSAITLDKRYANEFGANVPSLVIWIVAGLAFVIILSACFNYTNLSIARSLRRTREVGIRKIVGALKGHVLGQFVMESVIIALLALAFSSLLFFFLRHQFLALAPQLNDIAQLELSPRLFVYFLLLAVSVGIVAGFLPALFFSKIKAIQVLKATSSIQLFRHINLRKSLIVLQYTVSLVFITSTIIGYRQYKSFLSFDLGFSTENILNINLQGNNGDLLINELQPLPAVNKISKSSIVTSLGSLVGTSMKYKDAQDSSLVWLNYVDKNYIPIHKHTFLAGGNFTVIPKKDAESEVIVNEQVLKRFAIAGRDPHKAIGEQITMDKQKLRIIGVLKDFHYGTMENKIEPMALRYVTGESGGYLNVSITSTDVPATLASIDQAWRKIDKIHPLDAKFYDDQIEEAYRQFMVITQIIGFITFLAIVIASMGLFGMVVFTAETRLKEISIRKVLGASEFKLVYLLSRGFLALLAIATLIALPATYLLFDRIILSKFVYHKPISINDLTTGVLIVMLIAFLLIASQTVKVARRNPANVLKSE</sequence>
<proteinExistence type="predicted"/>
<feature type="transmembrane region" description="Helical" evidence="6">
    <location>
        <begin position="718"/>
        <end position="744"/>
    </location>
</feature>
<gene>
    <name evidence="9" type="ORF">GK108_11190</name>
</gene>
<dbReference type="Pfam" id="PF02687">
    <property type="entry name" value="FtsX"/>
    <property type="match status" value="2"/>
</dbReference>
<dbReference type="InterPro" id="IPR003838">
    <property type="entry name" value="ABC3_permease_C"/>
</dbReference>
<evidence type="ECO:0000256" key="6">
    <source>
        <dbReference type="SAM" id="Phobius"/>
    </source>
</evidence>
<evidence type="ECO:0000313" key="10">
    <source>
        <dbReference type="Proteomes" id="UP000474175"/>
    </source>
</evidence>
<evidence type="ECO:0000259" key="7">
    <source>
        <dbReference type="Pfam" id="PF02687"/>
    </source>
</evidence>
<evidence type="ECO:0000256" key="5">
    <source>
        <dbReference type="ARBA" id="ARBA00023136"/>
    </source>
</evidence>
<dbReference type="AlphaFoldDB" id="A0A6L9LAI2"/>
<dbReference type="InterPro" id="IPR050250">
    <property type="entry name" value="Macrolide_Exporter_MacB"/>
</dbReference>
<feature type="transmembrane region" description="Helical" evidence="6">
    <location>
        <begin position="341"/>
        <end position="362"/>
    </location>
</feature>
<comment type="caution">
    <text evidence="9">The sequence shown here is derived from an EMBL/GenBank/DDBJ whole genome shotgun (WGS) entry which is preliminary data.</text>
</comment>
<feature type="transmembrane region" description="Helical" evidence="6">
    <location>
        <begin position="21"/>
        <end position="41"/>
    </location>
</feature>
<feature type="transmembrane region" description="Helical" evidence="6">
    <location>
        <begin position="284"/>
        <end position="305"/>
    </location>
</feature>
<evidence type="ECO:0000256" key="3">
    <source>
        <dbReference type="ARBA" id="ARBA00022692"/>
    </source>
</evidence>
<keyword evidence="4 6" id="KW-1133">Transmembrane helix</keyword>
<feature type="domain" description="MacB-like periplasmic core" evidence="8">
    <location>
        <begin position="20"/>
        <end position="243"/>
    </location>
</feature>
<dbReference type="InterPro" id="IPR025857">
    <property type="entry name" value="MacB_PCD"/>
</dbReference>
<evidence type="ECO:0000313" key="9">
    <source>
        <dbReference type="EMBL" id="NDU95438.1"/>
    </source>
</evidence>
<feature type="transmembrane region" description="Helical" evidence="6">
    <location>
        <begin position="382"/>
        <end position="404"/>
    </location>
</feature>
<dbReference type="GO" id="GO:0005886">
    <property type="term" value="C:plasma membrane"/>
    <property type="evidence" value="ECO:0007669"/>
    <property type="project" value="UniProtKB-SubCell"/>
</dbReference>
<comment type="subcellular location">
    <subcellularLocation>
        <location evidence="1">Cell membrane</location>
        <topology evidence="1">Multi-pass membrane protein</topology>
    </subcellularLocation>
</comment>
<dbReference type="PANTHER" id="PTHR30572">
    <property type="entry name" value="MEMBRANE COMPONENT OF TRANSPORTER-RELATED"/>
    <property type="match status" value="1"/>
</dbReference>
<dbReference type="EMBL" id="JAAFZH010000004">
    <property type="protein sequence ID" value="NDU95438.1"/>
    <property type="molecule type" value="Genomic_DNA"/>
</dbReference>
<name>A0A6L9LAI2_9BACT</name>
<feature type="domain" description="ABC3 transporter permease C-terminal" evidence="7">
    <location>
        <begin position="677"/>
        <end position="791"/>
    </location>
</feature>
<keyword evidence="5 6" id="KW-0472">Membrane</keyword>
<feature type="transmembrane region" description="Helical" evidence="6">
    <location>
        <begin position="431"/>
        <end position="450"/>
    </location>
</feature>
<dbReference type="PANTHER" id="PTHR30572:SF18">
    <property type="entry name" value="ABC-TYPE MACROLIDE FAMILY EXPORT SYSTEM PERMEASE COMPONENT 2"/>
    <property type="match status" value="1"/>
</dbReference>
<accession>A0A6L9LAI2</accession>
<evidence type="ECO:0000256" key="1">
    <source>
        <dbReference type="ARBA" id="ARBA00004651"/>
    </source>
</evidence>
<protein>
    <submittedName>
        <fullName evidence="9">FtsX-like permease family protein</fullName>
    </submittedName>
</protein>
<dbReference type="Proteomes" id="UP000474175">
    <property type="component" value="Unassembled WGS sequence"/>
</dbReference>
<dbReference type="GO" id="GO:0022857">
    <property type="term" value="F:transmembrane transporter activity"/>
    <property type="evidence" value="ECO:0007669"/>
    <property type="project" value="TreeGrafter"/>
</dbReference>
<feature type="domain" description="MacB-like periplasmic core" evidence="8">
    <location>
        <begin position="465"/>
        <end position="602"/>
    </location>
</feature>
<keyword evidence="2" id="KW-1003">Cell membrane</keyword>
<organism evidence="9 10">
    <name type="scientific">Spirosoma terrae</name>
    <dbReference type="NCBI Taxonomy" id="1968276"/>
    <lineage>
        <taxon>Bacteria</taxon>
        <taxon>Pseudomonadati</taxon>
        <taxon>Bacteroidota</taxon>
        <taxon>Cytophagia</taxon>
        <taxon>Cytophagales</taxon>
        <taxon>Cytophagaceae</taxon>
        <taxon>Spirosoma</taxon>
    </lineage>
</organism>
<keyword evidence="3 6" id="KW-0812">Transmembrane</keyword>